<reference evidence="2 3" key="1">
    <citation type="submission" date="2020-04" db="EMBL/GenBank/DDBJ databases">
        <title>Perkinsus chesapeaki whole genome sequence.</title>
        <authorList>
            <person name="Bogema D.R."/>
        </authorList>
    </citation>
    <scope>NUCLEOTIDE SEQUENCE [LARGE SCALE GENOMIC DNA]</scope>
    <source>
        <strain evidence="2">ATCC PRA-425</strain>
    </source>
</reference>
<name>A0A7J6KT44_PERCH</name>
<accession>A0A7J6KT44</accession>
<organism evidence="2 3">
    <name type="scientific">Perkinsus chesapeaki</name>
    <name type="common">Clam parasite</name>
    <name type="synonym">Perkinsus andrewsi</name>
    <dbReference type="NCBI Taxonomy" id="330153"/>
    <lineage>
        <taxon>Eukaryota</taxon>
        <taxon>Sar</taxon>
        <taxon>Alveolata</taxon>
        <taxon>Perkinsozoa</taxon>
        <taxon>Perkinsea</taxon>
        <taxon>Perkinsida</taxon>
        <taxon>Perkinsidae</taxon>
        <taxon>Perkinsus</taxon>
    </lineage>
</organism>
<gene>
    <name evidence="2" type="ORF">FOL47_001230</name>
</gene>
<dbReference type="AlphaFoldDB" id="A0A7J6KT44"/>
<protein>
    <submittedName>
        <fullName evidence="2">Uncharacterized protein</fullName>
    </submittedName>
</protein>
<keyword evidence="3" id="KW-1185">Reference proteome</keyword>
<evidence type="ECO:0000313" key="2">
    <source>
        <dbReference type="EMBL" id="KAF4650348.1"/>
    </source>
</evidence>
<feature type="region of interest" description="Disordered" evidence="1">
    <location>
        <begin position="72"/>
        <end position="93"/>
    </location>
</feature>
<proteinExistence type="predicted"/>
<comment type="caution">
    <text evidence="2">The sequence shown here is derived from an EMBL/GenBank/DDBJ whole genome shotgun (WGS) entry which is preliminary data.</text>
</comment>
<dbReference type="EMBL" id="JAAPAO010001281">
    <property type="protein sequence ID" value="KAF4650348.1"/>
    <property type="molecule type" value="Genomic_DNA"/>
</dbReference>
<evidence type="ECO:0000313" key="3">
    <source>
        <dbReference type="Proteomes" id="UP000591131"/>
    </source>
</evidence>
<dbReference type="OrthoDB" id="10424824at2759"/>
<evidence type="ECO:0000256" key="1">
    <source>
        <dbReference type="SAM" id="MobiDB-lite"/>
    </source>
</evidence>
<feature type="compositionally biased region" description="Polar residues" evidence="1">
    <location>
        <begin position="73"/>
        <end position="87"/>
    </location>
</feature>
<dbReference type="Proteomes" id="UP000591131">
    <property type="component" value="Unassembled WGS sequence"/>
</dbReference>
<sequence length="320" mass="35948">MVNMVENPPASTPTPVSQQIASAFGVSTENISILRHITNDEFNMKTDELQQQQELGFATVLAWRDYMEGIKNPPSQSTVPSLSASSGHSDEDPELVTARIVETVTKLPVPDGECYNGYQDRRSISWYLKEIQGTVRLYQLSARAEWLFLTNAFKPHARSALLKEVERDCGPQVWMYDFGEMVAAAHDYLSTKYRRSDDPSRYEGRIINIKQRNGESVFAYLDRSSDLVSQGLNCGLQLSEEQICNAYRRGLLSKLRKTANVQFSTLTRASKLASELSRFAELNPWVLDSNTSDKFNSAQVTTANNSSTNATDTPKYVTEM</sequence>